<comment type="caution">
    <text evidence="3">The sequence shown here is derived from an EMBL/GenBank/DDBJ whole genome shotgun (WGS) entry which is preliminary data.</text>
</comment>
<evidence type="ECO:0000256" key="1">
    <source>
        <dbReference type="ARBA" id="ARBA00022801"/>
    </source>
</evidence>
<proteinExistence type="predicted"/>
<organism evidence="3 4">
    <name type="scientific">Nocardioides lentus</name>
    <dbReference type="NCBI Taxonomy" id="338077"/>
    <lineage>
        <taxon>Bacteria</taxon>
        <taxon>Bacillati</taxon>
        <taxon>Actinomycetota</taxon>
        <taxon>Actinomycetes</taxon>
        <taxon>Propionibacteriales</taxon>
        <taxon>Nocardioidaceae</taxon>
        <taxon>Nocardioides</taxon>
    </lineage>
</organism>
<dbReference type="RefSeq" id="WP_344005861.1">
    <property type="nucleotide sequence ID" value="NZ_BAAAMY010000004.1"/>
</dbReference>
<dbReference type="CDD" id="cd05829">
    <property type="entry name" value="Sortase_F"/>
    <property type="match status" value="1"/>
</dbReference>
<protein>
    <submittedName>
        <fullName evidence="3">Class F sortase</fullName>
    </submittedName>
</protein>
<dbReference type="Gene3D" id="2.40.260.10">
    <property type="entry name" value="Sortase"/>
    <property type="match status" value="1"/>
</dbReference>
<dbReference type="EMBL" id="BAAAMY010000004">
    <property type="protein sequence ID" value="GAA1915149.1"/>
    <property type="molecule type" value="Genomic_DNA"/>
</dbReference>
<dbReference type="SUPFAM" id="SSF63817">
    <property type="entry name" value="Sortase"/>
    <property type="match status" value="1"/>
</dbReference>
<dbReference type="Pfam" id="PF04203">
    <property type="entry name" value="Sortase"/>
    <property type="match status" value="1"/>
</dbReference>
<keyword evidence="4" id="KW-1185">Reference proteome</keyword>
<gene>
    <name evidence="3" type="ORF">GCM10009737_15700</name>
</gene>
<evidence type="ECO:0000256" key="2">
    <source>
        <dbReference type="SAM" id="Phobius"/>
    </source>
</evidence>
<keyword evidence="2" id="KW-1133">Transmembrane helix</keyword>
<keyword evidence="2" id="KW-0472">Membrane</keyword>
<evidence type="ECO:0000313" key="3">
    <source>
        <dbReference type="EMBL" id="GAA1915149.1"/>
    </source>
</evidence>
<accession>A0ABN2P8C9</accession>
<dbReference type="Proteomes" id="UP001501612">
    <property type="component" value="Unassembled WGS sequence"/>
</dbReference>
<name>A0ABN2P8C9_9ACTN</name>
<reference evidence="3 4" key="1">
    <citation type="journal article" date="2019" name="Int. J. Syst. Evol. Microbiol.">
        <title>The Global Catalogue of Microorganisms (GCM) 10K type strain sequencing project: providing services to taxonomists for standard genome sequencing and annotation.</title>
        <authorList>
            <consortium name="The Broad Institute Genomics Platform"/>
            <consortium name="The Broad Institute Genome Sequencing Center for Infectious Disease"/>
            <person name="Wu L."/>
            <person name="Ma J."/>
        </authorList>
    </citation>
    <scope>NUCLEOTIDE SEQUENCE [LARGE SCALE GENOMIC DNA]</scope>
    <source>
        <strain evidence="3 4">JCM 14046</strain>
    </source>
</reference>
<dbReference type="InterPro" id="IPR005754">
    <property type="entry name" value="Sortase"/>
</dbReference>
<keyword evidence="2" id="KW-0812">Transmembrane</keyword>
<keyword evidence="1" id="KW-0378">Hydrolase</keyword>
<sequence>MSGSSASSTASGLGAGVLVMVVGLGGWMLLGPDDPQAAYADLPPAAPERLLVPSLDIDADVVPVALSADAVLDPPQDGELVGWWDGSARPGDRSGQTVITGHTVHTGGGAMDPIVDVEAGRVVDLRTDEGTMRYRVTHSEVVEREDLASRAEDIFGQDRTAGRLVLVTCTNWDGSVYEDNIVVYAKPLGSPAPDA</sequence>
<dbReference type="InterPro" id="IPR023365">
    <property type="entry name" value="Sortase_dom-sf"/>
</dbReference>
<evidence type="ECO:0000313" key="4">
    <source>
        <dbReference type="Proteomes" id="UP001501612"/>
    </source>
</evidence>
<feature type="transmembrane region" description="Helical" evidence="2">
    <location>
        <begin position="12"/>
        <end position="30"/>
    </location>
</feature>
<dbReference type="InterPro" id="IPR042001">
    <property type="entry name" value="Sortase_F"/>
</dbReference>